<comment type="PTM">
    <text evidence="10 11">Topaquinone (TPQ) is generated by copper-dependent autoxidation of a specific tyrosyl residue.</text>
</comment>
<dbReference type="GO" id="GO:0048038">
    <property type="term" value="F:quinone binding"/>
    <property type="evidence" value="ECO:0007669"/>
    <property type="project" value="InterPro"/>
</dbReference>
<evidence type="ECO:0000259" key="12">
    <source>
        <dbReference type="Pfam" id="PF01179"/>
    </source>
</evidence>
<comment type="similarity">
    <text evidence="2 11">Belongs to the copper/topaquinone oxidase family.</text>
</comment>
<dbReference type="GO" id="GO:0005507">
    <property type="term" value="F:copper ion binding"/>
    <property type="evidence" value="ECO:0007669"/>
    <property type="project" value="InterPro"/>
</dbReference>
<comment type="caution">
    <text evidence="14">The sequence shown here is derived from an EMBL/GenBank/DDBJ whole genome shotgun (WGS) entry which is preliminary data.</text>
</comment>
<evidence type="ECO:0000256" key="1">
    <source>
        <dbReference type="ARBA" id="ARBA00001935"/>
    </source>
</evidence>
<evidence type="ECO:0000259" key="13">
    <source>
        <dbReference type="Pfam" id="PF02728"/>
    </source>
</evidence>
<reference evidence="14" key="1">
    <citation type="submission" date="2019-12" db="EMBL/GenBank/DDBJ databases">
        <title>Genome sequencing and annotation of Brassica cretica.</title>
        <authorList>
            <person name="Studholme D.J."/>
            <person name="Sarris P.F."/>
        </authorList>
    </citation>
    <scope>NUCLEOTIDE SEQUENCE</scope>
    <source>
        <strain evidence="14">PFS-102/07</strain>
        <tissue evidence="14">Leaf</tissue>
    </source>
</reference>
<dbReference type="SUPFAM" id="SSF54416">
    <property type="entry name" value="Amine oxidase N-terminal region"/>
    <property type="match status" value="1"/>
</dbReference>
<gene>
    <name evidence="14" type="ORF">F2Q70_00017079</name>
</gene>
<comment type="cofactor">
    <cofactor evidence="11">
        <name>Cu cation</name>
        <dbReference type="ChEBI" id="CHEBI:23378"/>
    </cofactor>
    <text evidence="11">Contains 1 topaquinone per subunit.</text>
</comment>
<dbReference type="SUPFAM" id="SSF49998">
    <property type="entry name" value="Amine oxidase catalytic domain"/>
    <property type="match status" value="1"/>
</dbReference>
<dbReference type="GO" id="GO:0009308">
    <property type="term" value="P:amine metabolic process"/>
    <property type="evidence" value="ECO:0007669"/>
    <property type="project" value="UniProtKB-UniRule"/>
</dbReference>
<dbReference type="Gene3D" id="2.70.98.20">
    <property type="entry name" value="Copper amine oxidase, catalytic domain"/>
    <property type="match status" value="3"/>
</dbReference>
<dbReference type="EMBL" id="QGKY02001250">
    <property type="protein sequence ID" value="KAF2562551.1"/>
    <property type="molecule type" value="Genomic_DNA"/>
</dbReference>
<evidence type="ECO:0000256" key="5">
    <source>
        <dbReference type="ARBA" id="ARBA00022772"/>
    </source>
</evidence>
<keyword evidence="6 11" id="KW-0560">Oxidoreductase</keyword>
<dbReference type="InterPro" id="IPR049948">
    <property type="entry name" value="Cu_Am_ox_TPQ-bd"/>
</dbReference>
<sequence>MGERNALPPRKASVIARVVSDSHVLTVDLSTGHVDIVDSPVRVLGFPVMTVEEMSDATWAPFSNTEFNRTIISRGLNLTDVICFPISSGWYGNKEETSRLIKIQCYLTQGTANFYMQPIEGLTLLYDLDTKQILEVSDTGRAIPIPSPNNTDYRFASVPTLDKTRILNPISMEQPRGPSFVIEDNHLVKWANWEFHLKPDPRAGLIISRVRFHDPDTQETTKRKRRHTEGKNRREVRPKLTLVVRMVASVGNYDYIFDYEFETDGLMRPKVGLSGILMVKGTAYENKNQVKKDKEGNEEELYGTILSENVIGVIHDHYVTFYLDLDVDGLDNSFVKVNLKRQETKPGESPRKSYMKAVRNIAKTEKEGQIKLSLYDPSEFHVINSGKTTRVGNPTGYKIVPRATAASLLDHDDPPQKRGAFTNNQIWVTPYNMDRDIENKDIVVWYTLGFHHIPCQEDFPIMPTVSSSFDLKPTNFFERNPILQASPYFERDLPVCGTESVSA</sequence>
<feature type="active site" description="Schiff-base intermediate with substrate; via topaquinone" evidence="9">
    <location>
        <position position="253"/>
    </location>
</feature>
<feature type="active site" description="Proton acceptor" evidence="9">
    <location>
        <position position="216"/>
    </location>
</feature>
<comment type="subunit">
    <text evidence="3">Homodimer.</text>
</comment>
<evidence type="ECO:0000256" key="3">
    <source>
        <dbReference type="ARBA" id="ARBA00011738"/>
    </source>
</evidence>
<feature type="modified residue" description="2',4',5'-topaquinone" evidence="10">
    <location>
        <position position="253"/>
    </location>
</feature>
<dbReference type="FunFam" id="3.10.450.40:FF:000005">
    <property type="entry name" value="Amine oxidase"/>
    <property type="match status" value="1"/>
</dbReference>
<feature type="domain" description="Copper amine oxidase catalytic" evidence="12">
    <location>
        <begin position="224"/>
        <end position="434"/>
    </location>
</feature>
<organism evidence="14">
    <name type="scientific">Brassica cretica</name>
    <name type="common">Mustard</name>
    <dbReference type="NCBI Taxonomy" id="69181"/>
    <lineage>
        <taxon>Eukaryota</taxon>
        <taxon>Viridiplantae</taxon>
        <taxon>Streptophyta</taxon>
        <taxon>Embryophyta</taxon>
        <taxon>Tracheophyta</taxon>
        <taxon>Spermatophyta</taxon>
        <taxon>Magnoliopsida</taxon>
        <taxon>eudicotyledons</taxon>
        <taxon>Gunneridae</taxon>
        <taxon>Pentapetalae</taxon>
        <taxon>rosids</taxon>
        <taxon>malvids</taxon>
        <taxon>Brassicales</taxon>
        <taxon>Brassicaceae</taxon>
        <taxon>Brassiceae</taxon>
        <taxon>Brassica</taxon>
    </lineage>
</organism>
<dbReference type="InterPro" id="IPR016182">
    <property type="entry name" value="Cu_amine_oxidase_N-reg"/>
</dbReference>
<keyword evidence="4 11" id="KW-0479">Metal-binding</keyword>
<evidence type="ECO:0000256" key="6">
    <source>
        <dbReference type="ARBA" id="ARBA00023002"/>
    </source>
</evidence>
<dbReference type="GO" id="GO:0009753">
    <property type="term" value="P:response to jasmonic acid"/>
    <property type="evidence" value="ECO:0007669"/>
    <property type="project" value="UniProtKB-ARBA"/>
</dbReference>
<dbReference type="Pfam" id="PF02728">
    <property type="entry name" value="Cu_amine_oxidN3"/>
    <property type="match status" value="1"/>
</dbReference>
<dbReference type="PROSITE" id="PS01164">
    <property type="entry name" value="COPPER_AMINE_OXID_1"/>
    <property type="match status" value="1"/>
</dbReference>
<evidence type="ECO:0000256" key="11">
    <source>
        <dbReference type="RuleBase" id="RU000672"/>
    </source>
</evidence>
<dbReference type="Pfam" id="PF01179">
    <property type="entry name" value="Cu_amine_oxid"/>
    <property type="match status" value="2"/>
</dbReference>
<dbReference type="InterPro" id="IPR015802">
    <property type="entry name" value="Cu_amine_oxidase_N3"/>
</dbReference>
<dbReference type="Gene3D" id="3.10.450.40">
    <property type="match status" value="1"/>
</dbReference>
<keyword evidence="5 9" id="KW-0801">TPQ</keyword>
<keyword evidence="8" id="KW-1015">Disulfide bond</keyword>
<dbReference type="PROSITE" id="PS01165">
    <property type="entry name" value="COPPER_AMINE_OXID_2"/>
    <property type="match status" value="1"/>
</dbReference>
<accession>A0A8S9HU25</accession>
<feature type="domain" description="Copper amine oxidase catalytic" evidence="12">
    <location>
        <begin position="171"/>
        <end position="214"/>
    </location>
</feature>
<evidence type="ECO:0000256" key="8">
    <source>
        <dbReference type="ARBA" id="ARBA00023157"/>
    </source>
</evidence>
<evidence type="ECO:0000256" key="7">
    <source>
        <dbReference type="ARBA" id="ARBA00023008"/>
    </source>
</evidence>
<name>A0A8S9HU25_BRACR</name>
<dbReference type="AlphaFoldDB" id="A0A8S9HU25"/>
<keyword evidence="7 11" id="KW-0186">Copper</keyword>
<dbReference type="GO" id="GO:0008131">
    <property type="term" value="F:primary methylamine oxidase activity"/>
    <property type="evidence" value="ECO:0007669"/>
    <property type="project" value="InterPro"/>
</dbReference>
<evidence type="ECO:0000256" key="2">
    <source>
        <dbReference type="ARBA" id="ARBA00007983"/>
    </source>
</evidence>
<feature type="domain" description="Copper amine oxidase N3-terminal" evidence="13">
    <location>
        <begin position="47"/>
        <end position="146"/>
    </location>
</feature>
<dbReference type="PANTHER" id="PTHR10638">
    <property type="entry name" value="COPPER AMINE OXIDASE"/>
    <property type="match status" value="1"/>
</dbReference>
<dbReference type="InterPro" id="IPR000269">
    <property type="entry name" value="Cu_amine_oxidase"/>
</dbReference>
<proteinExistence type="inferred from homology"/>
<dbReference type="InterPro" id="IPR015798">
    <property type="entry name" value="Cu_amine_oxidase_C"/>
</dbReference>
<dbReference type="EC" id="1.4.3.-" evidence="11"/>
<comment type="cofactor">
    <cofactor evidence="1">
        <name>Cu cation</name>
        <dbReference type="ChEBI" id="CHEBI:23378"/>
    </cofactor>
</comment>
<evidence type="ECO:0000256" key="4">
    <source>
        <dbReference type="ARBA" id="ARBA00022723"/>
    </source>
</evidence>
<dbReference type="InterPro" id="IPR049947">
    <property type="entry name" value="Cu_Am_Ox_Cu-bd"/>
</dbReference>
<evidence type="ECO:0000256" key="10">
    <source>
        <dbReference type="PIRSR" id="PIRSR600269-51"/>
    </source>
</evidence>
<dbReference type="PANTHER" id="PTHR10638:SF41">
    <property type="entry name" value="AMINE OXIDASE"/>
    <property type="match status" value="1"/>
</dbReference>
<evidence type="ECO:0000256" key="9">
    <source>
        <dbReference type="PIRSR" id="PIRSR600269-50"/>
    </source>
</evidence>
<protein>
    <recommendedName>
        <fullName evidence="11">Amine oxidase</fullName>
        <ecNumber evidence="11">1.4.3.-</ecNumber>
    </recommendedName>
</protein>
<evidence type="ECO:0000313" key="14">
    <source>
        <dbReference type="EMBL" id="KAF2562551.1"/>
    </source>
</evidence>
<dbReference type="InterPro" id="IPR036460">
    <property type="entry name" value="Cu_amine_oxidase_C_sf"/>
</dbReference>